<evidence type="ECO:0000256" key="1">
    <source>
        <dbReference type="SAM" id="MobiDB-lite"/>
    </source>
</evidence>
<feature type="region of interest" description="Disordered" evidence="1">
    <location>
        <begin position="253"/>
        <end position="357"/>
    </location>
</feature>
<accession>A0A3N0Z168</accession>
<protein>
    <submittedName>
        <fullName evidence="2">Uncharacterized protein</fullName>
    </submittedName>
</protein>
<dbReference type="Proteomes" id="UP000281406">
    <property type="component" value="Unassembled WGS sequence"/>
</dbReference>
<keyword evidence="3" id="KW-1185">Reference proteome</keyword>
<dbReference type="OrthoDB" id="8963682at2759"/>
<dbReference type="PRINTS" id="PR01217">
    <property type="entry name" value="PRICHEXTENSN"/>
</dbReference>
<feature type="region of interest" description="Disordered" evidence="1">
    <location>
        <begin position="136"/>
        <end position="172"/>
    </location>
</feature>
<feature type="compositionally biased region" description="Basic residues" evidence="1">
    <location>
        <begin position="154"/>
        <end position="168"/>
    </location>
</feature>
<reference evidence="2 3" key="1">
    <citation type="submission" date="2018-10" db="EMBL/GenBank/DDBJ databases">
        <title>Genome assembly for a Yunnan-Guizhou Plateau 3E fish, Anabarilius grahami (Regan), and its evolutionary and genetic applications.</title>
        <authorList>
            <person name="Jiang W."/>
        </authorList>
    </citation>
    <scope>NUCLEOTIDE SEQUENCE [LARGE SCALE GENOMIC DNA]</scope>
    <source>
        <strain evidence="2">AG-KIZ</strain>
        <tissue evidence="2">Muscle</tissue>
    </source>
</reference>
<comment type="caution">
    <text evidence="2">The sequence shown here is derived from an EMBL/GenBank/DDBJ whole genome shotgun (WGS) entry which is preliminary data.</text>
</comment>
<evidence type="ECO:0000313" key="3">
    <source>
        <dbReference type="Proteomes" id="UP000281406"/>
    </source>
</evidence>
<feature type="region of interest" description="Disordered" evidence="1">
    <location>
        <begin position="365"/>
        <end position="384"/>
    </location>
</feature>
<dbReference type="AlphaFoldDB" id="A0A3N0Z168"/>
<proteinExistence type="predicted"/>
<sequence length="478" mass="51681">MGIFLVPISPIPPREDVSAVDRLRGLRQDGRPLERYVVEFSELVCLVNWPDAPLNAFFLMGLDEDTIRYIEPACSFSLVESINLILFLNGSDFEIEEVQEKTCLPRPVPSEKYAAWSVHPQPVSSTYPSSGSAHFVLPVPKPKPPKKMAAATSKPRHKMAATKPKPPRKMAAAVPEPQGKMADAAPGPQCKMATAKPEPSLLSVPTPVPLGLLVEYKGMSGSPTPDPAPVVHEPAPFLQEPAPVVHEPAPVVHEPAPAHEPLPTHEPAPFYEPFLPPLKLPKKPPEPPRHPTAPDSPRPPEAPEPPRPPEAPEPPRPPKLLDPPWRPPYLSEPPPAPAFRRDEVAPKKPRPKRVERVQVTVIQMTVTSESQAAPSPSGSPRLLLPPRSTIVLRCTDSTPVCQAHVSTSVKCAFSSTVALQVFSLVSSPGLHFARVHLTQSGLAPPYIGFTMGLHPGLARGHPLAPPMSTLAPPIIVST</sequence>
<dbReference type="EMBL" id="RJVU01017312">
    <property type="protein sequence ID" value="ROL52190.1"/>
    <property type="molecule type" value="Genomic_DNA"/>
</dbReference>
<feature type="compositionally biased region" description="Pro residues" evidence="1">
    <location>
        <begin position="290"/>
        <end position="337"/>
    </location>
</feature>
<feature type="compositionally biased region" description="Low complexity" evidence="1">
    <location>
        <begin position="374"/>
        <end position="384"/>
    </location>
</feature>
<name>A0A3N0Z168_ANAGA</name>
<organism evidence="2 3">
    <name type="scientific">Anabarilius grahami</name>
    <name type="common">Kanglang fish</name>
    <name type="synonym">Barilius grahami</name>
    <dbReference type="NCBI Taxonomy" id="495550"/>
    <lineage>
        <taxon>Eukaryota</taxon>
        <taxon>Metazoa</taxon>
        <taxon>Chordata</taxon>
        <taxon>Craniata</taxon>
        <taxon>Vertebrata</taxon>
        <taxon>Euteleostomi</taxon>
        <taxon>Actinopterygii</taxon>
        <taxon>Neopterygii</taxon>
        <taxon>Teleostei</taxon>
        <taxon>Ostariophysi</taxon>
        <taxon>Cypriniformes</taxon>
        <taxon>Xenocyprididae</taxon>
        <taxon>Xenocypridinae</taxon>
        <taxon>Xenocypridinae incertae sedis</taxon>
        <taxon>Anabarilius</taxon>
    </lineage>
</organism>
<evidence type="ECO:0000313" key="2">
    <source>
        <dbReference type="EMBL" id="ROL52190.1"/>
    </source>
</evidence>
<gene>
    <name evidence="2" type="ORF">DPX16_6067</name>
</gene>
<feature type="compositionally biased region" description="Basic and acidic residues" evidence="1">
    <location>
        <begin position="339"/>
        <end position="356"/>
    </location>
</feature>